<protein>
    <submittedName>
        <fullName evidence="1">Uncharacterized protein</fullName>
    </submittedName>
</protein>
<evidence type="ECO:0000313" key="1">
    <source>
        <dbReference type="EMBL" id="SJZ39165.1"/>
    </source>
</evidence>
<accession>A0A1T4KA30</accession>
<reference evidence="2" key="1">
    <citation type="submission" date="2017-02" db="EMBL/GenBank/DDBJ databases">
        <authorList>
            <person name="Varghese N."/>
            <person name="Submissions S."/>
        </authorList>
    </citation>
    <scope>NUCLEOTIDE SEQUENCE [LARGE SCALE GENOMIC DNA]</scope>
    <source>
        <strain evidence="2">ATCC BAA-34</strain>
    </source>
</reference>
<dbReference type="AlphaFoldDB" id="A0A1T4KA30"/>
<dbReference type="Proteomes" id="UP000190102">
    <property type="component" value="Unassembled WGS sequence"/>
</dbReference>
<dbReference type="EMBL" id="FUWR01000001">
    <property type="protein sequence ID" value="SJZ39165.1"/>
    <property type="molecule type" value="Genomic_DNA"/>
</dbReference>
<proteinExistence type="predicted"/>
<sequence length="66" mass="6883">MEPMVFMGGVIVVAGGIWTVVDLLQDAGLLTESGKQQAKVRATQACSGFRSRDISSSTACRAGLLP</sequence>
<gene>
    <name evidence="1" type="ORF">SAMN02745119_00420</name>
</gene>
<organism evidence="1 2">
    <name type="scientific">Trichlorobacter thiogenes</name>
    <dbReference type="NCBI Taxonomy" id="115783"/>
    <lineage>
        <taxon>Bacteria</taxon>
        <taxon>Pseudomonadati</taxon>
        <taxon>Thermodesulfobacteriota</taxon>
        <taxon>Desulfuromonadia</taxon>
        <taxon>Geobacterales</taxon>
        <taxon>Geobacteraceae</taxon>
        <taxon>Trichlorobacter</taxon>
    </lineage>
</organism>
<dbReference type="STRING" id="115783.SAMN02745119_00420"/>
<keyword evidence="2" id="KW-1185">Reference proteome</keyword>
<name>A0A1T4KA30_9BACT</name>
<evidence type="ECO:0000313" key="2">
    <source>
        <dbReference type="Proteomes" id="UP000190102"/>
    </source>
</evidence>